<proteinExistence type="predicted"/>
<dbReference type="Proteomes" id="UP000190460">
    <property type="component" value="Unassembled WGS sequence"/>
</dbReference>
<dbReference type="CDD" id="cd06268">
    <property type="entry name" value="PBP1_ABC_transporter_LIVBP-like"/>
    <property type="match status" value="1"/>
</dbReference>
<reference evidence="2" key="1">
    <citation type="submission" date="2017-02" db="EMBL/GenBank/DDBJ databases">
        <authorList>
            <person name="Varghese N."/>
            <person name="Submissions S."/>
        </authorList>
    </citation>
    <scope>NUCLEOTIDE SEQUENCE [LARGE SCALE GENOMIC DNA]</scope>
    <source>
        <strain evidence="2">ATCC 49788</strain>
    </source>
</reference>
<dbReference type="InterPro" id="IPR028082">
    <property type="entry name" value="Peripla_BP_I"/>
</dbReference>
<accession>A0A1T4W092</accession>
<dbReference type="AlphaFoldDB" id="A0A1T4W092"/>
<name>A0A1T4W092_9GAMM</name>
<gene>
    <name evidence="1" type="ORF">SAMN02745130_00667</name>
</gene>
<dbReference type="EMBL" id="FUYB01000002">
    <property type="protein sequence ID" value="SKA70141.1"/>
    <property type="molecule type" value="Genomic_DNA"/>
</dbReference>
<dbReference type="PANTHER" id="PTHR30483:SF6">
    <property type="entry name" value="PERIPLASMIC BINDING PROTEIN OF ABC TRANSPORTER FOR NATURAL AMINO ACIDS"/>
    <property type="match status" value="1"/>
</dbReference>
<dbReference type="InterPro" id="IPR051010">
    <property type="entry name" value="BCAA_transport"/>
</dbReference>
<dbReference type="PANTHER" id="PTHR30483">
    <property type="entry name" value="LEUCINE-SPECIFIC-BINDING PROTEIN"/>
    <property type="match status" value="1"/>
</dbReference>
<organism evidence="1 2">
    <name type="scientific">Thiothrix eikelboomii</name>
    <dbReference type="NCBI Taxonomy" id="92487"/>
    <lineage>
        <taxon>Bacteria</taxon>
        <taxon>Pseudomonadati</taxon>
        <taxon>Pseudomonadota</taxon>
        <taxon>Gammaproteobacteria</taxon>
        <taxon>Thiotrichales</taxon>
        <taxon>Thiotrichaceae</taxon>
        <taxon>Thiothrix</taxon>
    </lineage>
</organism>
<protein>
    <submittedName>
        <fullName evidence="1">ABC transporter, substrate binding protein, PQQ-dependent alcohol dehydrogenase system</fullName>
    </submittedName>
</protein>
<dbReference type="NCBIfam" id="TIGR03863">
    <property type="entry name" value="PQQ_ABC_bind"/>
    <property type="match status" value="1"/>
</dbReference>
<dbReference type="RefSeq" id="WP_078921144.1">
    <property type="nucleotide sequence ID" value="NZ_FUYB01000002.1"/>
</dbReference>
<evidence type="ECO:0000313" key="1">
    <source>
        <dbReference type="EMBL" id="SKA70141.1"/>
    </source>
</evidence>
<keyword evidence="2" id="KW-1185">Reference proteome</keyword>
<dbReference type="SUPFAM" id="SSF53822">
    <property type="entry name" value="Periplasmic binding protein-like I"/>
    <property type="match status" value="1"/>
</dbReference>
<dbReference type="InterPro" id="IPR022478">
    <property type="entry name" value="ABC_transptr_sub-bd_PQQ"/>
</dbReference>
<dbReference type="Gene3D" id="3.40.50.2300">
    <property type="match status" value="3"/>
</dbReference>
<sequence length="396" mass="44635">MISRFLVKVLLVKLLLVISLVWALPSYADDFTIGYLQLEKDPRYSKKQSFARYLLGSLGRPYAGAEVALKESKFHASGIGASFKLEQVKGKDTAALLASLKTMNAQGVQFFLLDLPADAINELATATKGQSLVLFNVSAREDRLRQAQCQAHLFHTIPNYAMLTDALAQYLVFRKWKEILVLSGQQPDDLELNQAFKRSAKRYGLDIDADRPFALGNDPRQRDQNNTSLLTANADYDVIFVADTKGEFARSLPYASVKPQLVVGAEGLAPVAWHWAWERHGAPQLENRFEAQADRPMRDADWAAWMAVKAIAEAVQRTQSRDFAVLSKHLQSEELVLDGFKGNRLNFRPWDHQLRQPLLLATHNWVVERAPLEGFLHQLNNLDALGFDQPETQCKF</sequence>
<dbReference type="OrthoDB" id="5341635at2"/>
<dbReference type="STRING" id="92487.SAMN02745130_00667"/>
<evidence type="ECO:0000313" key="2">
    <source>
        <dbReference type="Proteomes" id="UP000190460"/>
    </source>
</evidence>